<comment type="caution">
    <text evidence="2">The sequence shown here is derived from an EMBL/GenBank/DDBJ whole genome shotgun (WGS) entry which is preliminary data.</text>
</comment>
<protein>
    <recommendedName>
        <fullName evidence="1">NodB homology domain-containing protein</fullName>
    </recommendedName>
</protein>
<evidence type="ECO:0000259" key="1">
    <source>
        <dbReference type="PROSITE" id="PS51677"/>
    </source>
</evidence>
<dbReference type="Gene3D" id="3.20.20.370">
    <property type="entry name" value="Glycoside hydrolase/deacetylase"/>
    <property type="match status" value="1"/>
</dbReference>
<feature type="domain" description="NodB homology" evidence="1">
    <location>
        <begin position="1"/>
        <end position="253"/>
    </location>
</feature>
<gene>
    <name evidence="2" type="ORF">ACFOW7_03055</name>
</gene>
<name>A0ABV8MLZ0_9NEIS</name>
<organism evidence="2 3">
    <name type="scientific">Chitinimonas lacunae</name>
    <dbReference type="NCBI Taxonomy" id="1963018"/>
    <lineage>
        <taxon>Bacteria</taxon>
        <taxon>Pseudomonadati</taxon>
        <taxon>Pseudomonadota</taxon>
        <taxon>Betaproteobacteria</taxon>
        <taxon>Neisseriales</taxon>
        <taxon>Chitinibacteraceae</taxon>
        <taxon>Chitinimonas</taxon>
    </lineage>
</organism>
<dbReference type="EMBL" id="JBHSBU010000001">
    <property type="protein sequence ID" value="MFC4158331.1"/>
    <property type="molecule type" value="Genomic_DNA"/>
</dbReference>
<dbReference type="PROSITE" id="PS51677">
    <property type="entry name" value="NODB"/>
    <property type="match status" value="1"/>
</dbReference>
<sequence length="294" mass="32617">MLLALKIDVGSCLATRDGLPRLVEVLQRHGCGATFSLSLGQDRSGRAWLTGRDPAGRFGLQGFASRGWGNWLPAPEIGVRGFEVLRAAHNAGFEMILQGWDRYRWLRDIGQADQSRIASEYDTARRRFAQLFGAAPAAHAAPDCRAGRSLFRLDQRYGLSYASHCRGRHPFWPVVDGEPVRCPQLPVTLPSLLELLQSGAQPDAAAERLIHLSASPEPHGHVYNGDAAVDGGRYLAQFDRMLSGWRERGYKLVDLATLRRQLNLAVLPYHSIDVRPDGSRLPPQYWQGEAFPSL</sequence>
<accession>A0ABV8MLZ0</accession>
<evidence type="ECO:0000313" key="2">
    <source>
        <dbReference type="EMBL" id="MFC4158331.1"/>
    </source>
</evidence>
<proteinExistence type="predicted"/>
<keyword evidence="3" id="KW-1185">Reference proteome</keyword>
<dbReference type="InterPro" id="IPR011330">
    <property type="entry name" value="Glyco_hydro/deAcase_b/a-brl"/>
</dbReference>
<dbReference type="Proteomes" id="UP001595791">
    <property type="component" value="Unassembled WGS sequence"/>
</dbReference>
<dbReference type="InterPro" id="IPR002509">
    <property type="entry name" value="NODB_dom"/>
</dbReference>
<dbReference type="SUPFAM" id="SSF88713">
    <property type="entry name" value="Glycoside hydrolase/deacetylase"/>
    <property type="match status" value="1"/>
</dbReference>
<evidence type="ECO:0000313" key="3">
    <source>
        <dbReference type="Proteomes" id="UP001595791"/>
    </source>
</evidence>
<reference evidence="3" key="1">
    <citation type="journal article" date="2019" name="Int. J. Syst. Evol. Microbiol.">
        <title>The Global Catalogue of Microorganisms (GCM) 10K type strain sequencing project: providing services to taxonomists for standard genome sequencing and annotation.</title>
        <authorList>
            <consortium name="The Broad Institute Genomics Platform"/>
            <consortium name="The Broad Institute Genome Sequencing Center for Infectious Disease"/>
            <person name="Wu L."/>
            <person name="Ma J."/>
        </authorList>
    </citation>
    <scope>NUCLEOTIDE SEQUENCE [LARGE SCALE GENOMIC DNA]</scope>
    <source>
        <strain evidence="3">LMG 29894</strain>
    </source>
</reference>
<dbReference type="RefSeq" id="WP_378160886.1">
    <property type="nucleotide sequence ID" value="NZ_JBHSBU010000001.1"/>
</dbReference>